<dbReference type="InterPro" id="IPR003439">
    <property type="entry name" value="ABC_transporter-like_ATP-bd"/>
</dbReference>
<feature type="domain" description="ABC transporter" evidence="1">
    <location>
        <begin position="123"/>
        <end position="194"/>
    </location>
</feature>
<evidence type="ECO:0000313" key="3">
    <source>
        <dbReference type="Proteomes" id="UP001333710"/>
    </source>
</evidence>
<reference evidence="2" key="1">
    <citation type="submission" date="2023-01" db="EMBL/GenBank/DDBJ databases">
        <title>Complete genome sequence of Planctobacterium marinum strain Dej080120_11.</title>
        <authorList>
            <person name="Ueki S."/>
            <person name="Maruyama F."/>
        </authorList>
    </citation>
    <scope>NUCLEOTIDE SEQUENCE</scope>
    <source>
        <strain evidence="2">Dej080120_11</strain>
    </source>
</reference>
<keyword evidence="3" id="KW-1185">Reference proteome</keyword>
<dbReference type="RefSeq" id="WP_338293665.1">
    <property type="nucleotide sequence ID" value="NZ_AP027272.1"/>
</dbReference>
<dbReference type="Pfam" id="PF00005">
    <property type="entry name" value="ABC_tran"/>
    <property type="match status" value="1"/>
</dbReference>
<dbReference type="AlphaFoldDB" id="A0AA48HZR3"/>
<dbReference type="Gene3D" id="3.40.50.300">
    <property type="entry name" value="P-loop containing nucleotide triphosphate hydrolases"/>
    <property type="match status" value="1"/>
</dbReference>
<dbReference type="InterPro" id="IPR027417">
    <property type="entry name" value="P-loop_NTPase"/>
</dbReference>
<dbReference type="EMBL" id="AP027272">
    <property type="protein sequence ID" value="BDX07615.1"/>
    <property type="molecule type" value="Genomic_DNA"/>
</dbReference>
<dbReference type="KEGG" id="pmaw:MACH26_31360"/>
<organism evidence="2 3">
    <name type="scientific">Planctobacterium marinum</name>
    <dbReference type="NCBI Taxonomy" id="1631968"/>
    <lineage>
        <taxon>Bacteria</taxon>
        <taxon>Pseudomonadati</taxon>
        <taxon>Pseudomonadota</taxon>
        <taxon>Gammaproteobacteria</taxon>
        <taxon>Alteromonadales</taxon>
        <taxon>Alteromonadaceae</taxon>
        <taxon>Planctobacterium</taxon>
    </lineage>
</organism>
<gene>
    <name evidence="2" type="ORF">MACH26_31360</name>
</gene>
<sequence>MPVYQIAGFTLESPIELPSLSQSLIETRLKVELTIKVNIIPSFTTIQCSRPLDGGEYQWLDGGFRLFHPKVGEIVLQQGFIYWQQLHPVDIEGFRTFLLNTILPAYAILKDMLSLHVSAVSVAGQAIAFQGHSGAGKSTLAAMLMQRGYPVITEDLGIVELNEQTAIMRAGVPYFRLWRQTLKYLNETPQPHNRAWLNKGKYYQSIEDDKFCLHPQPIRAIYFLKEPEQGNSVAIKTMTGFSAAKALLNSYFFGLQQNNTTKTEQLFKKTMVLANQTLCFELVRPKNFAMTEQVLDALVQHWGTF</sequence>
<evidence type="ECO:0000259" key="1">
    <source>
        <dbReference type="Pfam" id="PF00005"/>
    </source>
</evidence>
<accession>A0AA48HZR3</accession>
<name>A0AA48HZR3_9ALTE</name>
<dbReference type="Proteomes" id="UP001333710">
    <property type="component" value="Chromosome"/>
</dbReference>
<protein>
    <recommendedName>
        <fullName evidence="1">ABC transporter domain-containing protein</fullName>
    </recommendedName>
</protein>
<dbReference type="GO" id="GO:0016887">
    <property type="term" value="F:ATP hydrolysis activity"/>
    <property type="evidence" value="ECO:0007669"/>
    <property type="project" value="InterPro"/>
</dbReference>
<proteinExistence type="predicted"/>
<dbReference type="GO" id="GO:0005524">
    <property type="term" value="F:ATP binding"/>
    <property type="evidence" value="ECO:0007669"/>
    <property type="project" value="InterPro"/>
</dbReference>
<evidence type="ECO:0000313" key="2">
    <source>
        <dbReference type="EMBL" id="BDX07615.1"/>
    </source>
</evidence>
<dbReference type="SUPFAM" id="SSF53795">
    <property type="entry name" value="PEP carboxykinase-like"/>
    <property type="match status" value="1"/>
</dbReference>